<dbReference type="NCBIfam" id="NF008354">
    <property type="entry name" value="PRK11143.1"/>
    <property type="match status" value="1"/>
</dbReference>
<dbReference type="EC" id="3.1.4.46" evidence="2"/>
<evidence type="ECO:0000313" key="9">
    <source>
        <dbReference type="EMBL" id="NDW14810.1"/>
    </source>
</evidence>
<dbReference type="EMBL" id="JAAAWO010000002">
    <property type="protein sequence ID" value="NDW14810.1"/>
    <property type="molecule type" value="Genomic_DNA"/>
</dbReference>
<dbReference type="GO" id="GO:0042597">
    <property type="term" value="C:periplasmic space"/>
    <property type="evidence" value="ECO:0007669"/>
    <property type="project" value="TreeGrafter"/>
</dbReference>
<comment type="caution">
    <text evidence="9">The sequence shown here is derived from an EMBL/GenBank/DDBJ whole genome shotgun (WGS) entry which is preliminary data.</text>
</comment>
<feature type="domain" description="GP-PDE" evidence="8">
    <location>
        <begin position="82"/>
        <end position="389"/>
    </location>
</feature>
<dbReference type="AlphaFoldDB" id="A0A6N9TCB0"/>
<dbReference type="InterPro" id="IPR030395">
    <property type="entry name" value="GP_PDE_dom"/>
</dbReference>
<dbReference type="Gene3D" id="3.20.20.190">
    <property type="entry name" value="Phosphatidylinositol (PI) phosphodiesterase"/>
    <property type="match status" value="1"/>
</dbReference>
<evidence type="ECO:0000259" key="8">
    <source>
        <dbReference type="PROSITE" id="PS51704"/>
    </source>
</evidence>
<keyword evidence="10" id="KW-1185">Reference proteome</keyword>
<accession>A0A6N9TCB0</accession>
<evidence type="ECO:0000256" key="4">
    <source>
        <dbReference type="ARBA" id="ARBA00022798"/>
    </source>
</evidence>
<gene>
    <name evidence="9" type="primary">glpQ</name>
    <name evidence="9" type="ORF">GTQ48_04600</name>
</gene>
<dbReference type="PROSITE" id="PS51704">
    <property type="entry name" value="GP_PDE"/>
    <property type="match status" value="1"/>
</dbReference>
<dbReference type="Proteomes" id="UP000471381">
    <property type="component" value="Unassembled WGS sequence"/>
</dbReference>
<evidence type="ECO:0000256" key="7">
    <source>
        <dbReference type="SAM" id="MobiDB-lite"/>
    </source>
</evidence>
<evidence type="ECO:0000256" key="2">
    <source>
        <dbReference type="ARBA" id="ARBA00012247"/>
    </source>
</evidence>
<dbReference type="PANTHER" id="PTHR43620">
    <property type="entry name" value="GLYCEROPHOSPHORYL DIESTER PHOSPHODIESTERASE"/>
    <property type="match status" value="1"/>
</dbReference>
<dbReference type="SUPFAM" id="SSF51695">
    <property type="entry name" value="PLC-like phosphodiesterases"/>
    <property type="match status" value="1"/>
</dbReference>
<reference evidence="9 10" key="1">
    <citation type="submission" date="2020-01" db="EMBL/GenBank/DDBJ databases">
        <title>Genomes of bacteria type strains.</title>
        <authorList>
            <person name="Chen J."/>
            <person name="Zhu S."/>
            <person name="Yang J."/>
        </authorList>
    </citation>
    <scope>NUCLEOTIDE SEQUENCE [LARGE SCALE GENOMIC DNA]</scope>
    <source>
        <strain evidence="9 10">LMG 24078</strain>
    </source>
</reference>
<dbReference type="PANTHER" id="PTHR43620:SF7">
    <property type="entry name" value="GLYCEROPHOSPHODIESTER PHOSPHODIESTERASE GDPD5-RELATED"/>
    <property type="match status" value="1"/>
</dbReference>
<sequence>MKRPDYAQFFWRILLSLLMNNRYGISLFLFFCLMSLPFAEVSQAQGPSAGLSPEKINSKVSSRVKSNEEGPEKSGKSQAFEFTVIAHRGASGYLPEHTLEAATLAFALNADFIEQDVVITKDDIPIVLHDIHLETVTNVESVFPERAREDDRFYARDFTLAELRRLNVHEREDKSQNRVFPSRFSATTSRFSIATLYEHFDLISELNRQLGKNIGVYPEVKSPAFHLAEGVDASRIVIDALQAFNFDGAQDNSYLQCFDFSEVKRIRSELGYKGKVVMLIGENDWKESSTDYTWIRSAEGMAEVAKYANGIGPWVPQLFNQNDAKSKKIEAANWVTHAHSNNLTIHPYTYRQDALPPGITGPHLLDALRNIVKVDGIFTDHVPPVLSWREQRRSNVDGAQ</sequence>
<feature type="region of interest" description="Disordered" evidence="7">
    <location>
        <begin position="47"/>
        <end position="75"/>
    </location>
</feature>
<evidence type="ECO:0000256" key="5">
    <source>
        <dbReference type="ARBA" id="ARBA00022801"/>
    </source>
</evidence>
<organism evidence="9 10">
    <name type="scientific">Alteromonas genovensis</name>
    <dbReference type="NCBI Taxonomy" id="471225"/>
    <lineage>
        <taxon>Bacteria</taxon>
        <taxon>Pseudomonadati</taxon>
        <taxon>Pseudomonadota</taxon>
        <taxon>Gammaproteobacteria</taxon>
        <taxon>Alteromonadales</taxon>
        <taxon>Alteromonadaceae</taxon>
        <taxon>Alteromonas/Salinimonas group</taxon>
        <taxon>Alteromonas</taxon>
    </lineage>
</organism>
<keyword evidence="4" id="KW-0319">Glycerol metabolism</keyword>
<comment type="catalytic activity">
    <reaction evidence="6">
        <text>a sn-glycero-3-phosphodiester + H2O = an alcohol + sn-glycerol 3-phosphate + H(+)</text>
        <dbReference type="Rhea" id="RHEA:12969"/>
        <dbReference type="ChEBI" id="CHEBI:15377"/>
        <dbReference type="ChEBI" id="CHEBI:15378"/>
        <dbReference type="ChEBI" id="CHEBI:30879"/>
        <dbReference type="ChEBI" id="CHEBI:57597"/>
        <dbReference type="ChEBI" id="CHEBI:83408"/>
        <dbReference type="EC" id="3.1.4.46"/>
    </reaction>
</comment>
<name>A0A6N9TCB0_9ALTE</name>
<protein>
    <recommendedName>
        <fullName evidence="2">glycerophosphodiester phosphodiesterase</fullName>
        <ecNumber evidence="2">3.1.4.46</ecNumber>
    </recommendedName>
</protein>
<keyword evidence="3" id="KW-0732">Signal</keyword>
<dbReference type="Pfam" id="PF03009">
    <property type="entry name" value="GDPD"/>
    <property type="match status" value="1"/>
</dbReference>
<proteinExistence type="inferred from homology"/>
<evidence type="ECO:0000256" key="6">
    <source>
        <dbReference type="ARBA" id="ARBA00047512"/>
    </source>
</evidence>
<dbReference type="GO" id="GO:0006629">
    <property type="term" value="P:lipid metabolic process"/>
    <property type="evidence" value="ECO:0007669"/>
    <property type="project" value="InterPro"/>
</dbReference>
<dbReference type="InterPro" id="IPR017946">
    <property type="entry name" value="PLC-like_Pdiesterase_TIM-brl"/>
</dbReference>
<comment type="similarity">
    <text evidence="1">Belongs to the glycerophosphoryl diester phosphodiesterase family.</text>
</comment>
<feature type="compositionally biased region" description="Basic and acidic residues" evidence="7">
    <location>
        <begin position="65"/>
        <end position="75"/>
    </location>
</feature>
<evidence type="ECO:0000256" key="3">
    <source>
        <dbReference type="ARBA" id="ARBA00022729"/>
    </source>
</evidence>
<dbReference type="GO" id="GO:0008889">
    <property type="term" value="F:glycerophosphodiester phosphodiesterase activity"/>
    <property type="evidence" value="ECO:0007669"/>
    <property type="project" value="UniProtKB-EC"/>
</dbReference>
<evidence type="ECO:0000313" key="10">
    <source>
        <dbReference type="Proteomes" id="UP000471381"/>
    </source>
</evidence>
<dbReference type="GO" id="GO:0006071">
    <property type="term" value="P:glycerol metabolic process"/>
    <property type="evidence" value="ECO:0007669"/>
    <property type="project" value="UniProtKB-KW"/>
</dbReference>
<keyword evidence="5 9" id="KW-0378">Hydrolase</keyword>
<evidence type="ECO:0000256" key="1">
    <source>
        <dbReference type="ARBA" id="ARBA00007277"/>
    </source>
</evidence>